<dbReference type="PANTHER" id="PTHR11006:SF124">
    <property type="entry name" value="ARGININE METHYLTRANSFERASE 1-RELATED"/>
    <property type="match status" value="1"/>
</dbReference>
<dbReference type="HOGENOM" id="CLU_017375_1_2_1"/>
<evidence type="ECO:0000256" key="2">
    <source>
        <dbReference type="ARBA" id="ARBA00022603"/>
    </source>
</evidence>
<evidence type="ECO:0000313" key="9">
    <source>
        <dbReference type="EMBL" id="EDW42249.1"/>
    </source>
</evidence>
<dbReference type="GO" id="GO:0032259">
    <property type="term" value="P:methylation"/>
    <property type="evidence" value="ECO:0007669"/>
    <property type="project" value="UniProtKB-KW"/>
</dbReference>
<dbReference type="GO" id="GO:0035241">
    <property type="term" value="F:protein-arginine omega-N monomethyltransferase activity"/>
    <property type="evidence" value="ECO:0007669"/>
    <property type="project" value="TreeGrafter"/>
</dbReference>
<protein>
    <recommendedName>
        <fullName evidence="1">type I protein arginine methyltransferase</fullName>
        <ecNumber evidence="1">2.1.1.319</ecNumber>
    </recommendedName>
</protein>
<evidence type="ECO:0000256" key="6">
    <source>
        <dbReference type="PROSITE-ProRule" id="PRU01015"/>
    </source>
</evidence>
<comment type="catalytic activity">
    <reaction evidence="5">
        <text>L-arginyl-[protein] + S-adenosyl-L-methionine = N(omega)-methyl-L-arginyl-[protein] + S-adenosyl-L-homocysteine + H(+)</text>
        <dbReference type="Rhea" id="RHEA:48100"/>
        <dbReference type="Rhea" id="RHEA-COMP:10532"/>
        <dbReference type="Rhea" id="RHEA-COMP:11990"/>
        <dbReference type="ChEBI" id="CHEBI:15378"/>
        <dbReference type="ChEBI" id="CHEBI:29965"/>
        <dbReference type="ChEBI" id="CHEBI:57856"/>
        <dbReference type="ChEBI" id="CHEBI:59789"/>
        <dbReference type="ChEBI" id="CHEBI:65280"/>
    </reaction>
    <physiologicalReaction direction="left-to-right" evidence="5">
        <dbReference type="Rhea" id="RHEA:48101"/>
    </physiologicalReaction>
</comment>
<name>B4HF75_DROSE</name>
<sequence>MLQLEEEEEEQEEQEEEQEEQEEDYKNFLDGVQAAMRMLRLTNYRHRSKLIAAAAAAWHLYNKTVFSVYLILFRVTEMLLQDPLAAPASLAISTAVCCCINLKMSWNAKQKLPFLEGKDSDYFQSYSRLETHMNMLRDSVRMEAFRDAIVQNRGLFQDKVVLDVGCGTGILSLFAAEAGASKVIAVECTDIADLAEEIIRDNQKEDVVKVVKGLVEQVELPDGIEKVDIIVSEWMGNALYMEAMINSVLFARDKWLTRGGRILPSTGNLWLMGAYDPHRRTNLNFWCNVEGIDMGCVKKPFSQEPLVECVPIQQLLTDECFIHSTNLAVARNQPVQFQSNFQLKVMRTGIINMLVLYFDVLFPSGKSNKSVTLSTSPHSPWTHWEQTVLHLDEPLYVRIRDRVRGELAMTPTGQDGRGMNFDLHLSFRGERTRVESFKSFCSSS</sequence>
<dbReference type="EC" id="2.1.1.319" evidence="1"/>
<evidence type="ECO:0000256" key="1">
    <source>
        <dbReference type="ARBA" id="ARBA00011925"/>
    </source>
</evidence>
<keyword evidence="4 6" id="KW-0949">S-adenosyl-L-methionine</keyword>
<gene>
    <name evidence="9" type="primary">Dsec\GM25897</name>
    <name evidence="9" type="ORF">Dsec_GM25897</name>
</gene>
<dbReference type="PhylomeDB" id="B4HF75"/>
<dbReference type="InterPro" id="IPR055135">
    <property type="entry name" value="PRMT_dom"/>
</dbReference>
<dbReference type="PROSITE" id="PS51678">
    <property type="entry name" value="SAM_MT_PRMT"/>
    <property type="match status" value="1"/>
</dbReference>
<keyword evidence="3 6" id="KW-0808">Transferase</keyword>
<dbReference type="AlphaFoldDB" id="B4HF75"/>
<evidence type="ECO:0000256" key="3">
    <source>
        <dbReference type="ARBA" id="ARBA00022679"/>
    </source>
</evidence>
<evidence type="ECO:0000256" key="7">
    <source>
        <dbReference type="SAM" id="MobiDB-lite"/>
    </source>
</evidence>
<dbReference type="FunFam" id="2.70.160.11:FF:000047">
    <property type="entry name" value="Arginine methyltransferase 6"/>
    <property type="match status" value="1"/>
</dbReference>
<organism evidence="10">
    <name type="scientific">Drosophila sechellia</name>
    <name type="common">Fruit fly</name>
    <dbReference type="NCBI Taxonomy" id="7238"/>
    <lineage>
        <taxon>Eukaryota</taxon>
        <taxon>Metazoa</taxon>
        <taxon>Ecdysozoa</taxon>
        <taxon>Arthropoda</taxon>
        <taxon>Hexapoda</taxon>
        <taxon>Insecta</taxon>
        <taxon>Pterygota</taxon>
        <taxon>Neoptera</taxon>
        <taxon>Endopterygota</taxon>
        <taxon>Diptera</taxon>
        <taxon>Brachycera</taxon>
        <taxon>Muscomorpha</taxon>
        <taxon>Ephydroidea</taxon>
        <taxon>Drosophilidae</taxon>
        <taxon>Drosophila</taxon>
        <taxon>Sophophora</taxon>
    </lineage>
</organism>
<dbReference type="InterPro" id="IPR025799">
    <property type="entry name" value="Arg_MeTrfase"/>
</dbReference>
<dbReference type="PANTHER" id="PTHR11006">
    <property type="entry name" value="PROTEIN ARGININE N-METHYLTRANSFERASE"/>
    <property type="match status" value="1"/>
</dbReference>
<dbReference type="FunFam" id="3.40.50.150:FF:000003">
    <property type="entry name" value="Blast:Protein arginine N-methyltransferase 1"/>
    <property type="match status" value="1"/>
</dbReference>
<dbReference type="OMA" id="FWNNVEG"/>
<dbReference type="GO" id="GO:0042054">
    <property type="term" value="F:histone methyltransferase activity"/>
    <property type="evidence" value="ECO:0007669"/>
    <property type="project" value="TreeGrafter"/>
</dbReference>
<dbReference type="Gene3D" id="3.40.50.150">
    <property type="entry name" value="Vaccinia Virus protein VP39"/>
    <property type="match status" value="1"/>
</dbReference>
<dbReference type="Pfam" id="PF22528">
    <property type="entry name" value="PRMT_C"/>
    <property type="match status" value="1"/>
</dbReference>
<evidence type="ECO:0000313" key="10">
    <source>
        <dbReference type="Proteomes" id="UP000001292"/>
    </source>
</evidence>
<dbReference type="Gene3D" id="2.70.160.11">
    <property type="entry name" value="Hnrnp arginine n-methyltransferase1"/>
    <property type="match status" value="1"/>
</dbReference>
<dbReference type="SMR" id="B4HF75"/>
<dbReference type="CDD" id="cd02440">
    <property type="entry name" value="AdoMet_MTases"/>
    <property type="match status" value="1"/>
</dbReference>
<feature type="compositionally biased region" description="Acidic residues" evidence="7">
    <location>
        <begin position="1"/>
        <end position="23"/>
    </location>
</feature>
<dbReference type="GO" id="GO:0035242">
    <property type="term" value="F:protein-arginine omega-N asymmetric methyltransferase activity"/>
    <property type="evidence" value="ECO:0007669"/>
    <property type="project" value="UniProtKB-EC"/>
</dbReference>
<dbReference type="STRING" id="7238.B4HF75"/>
<dbReference type="Pfam" id="PF06325">
    <property type="entry name" value="PrmA"/>
    <property type="match status" value="1"/>
</dbReference>
<dbReference type="Proteomes" id="UP000001292">
    <property type="component" value="Unassembled WGS sequence"/>
</dbReference>
<accession>B4HF75</accession>
<evidence type="ECO:0000259" key="8">
    <source>
        <dbReference type="Pfam" id="PF22528"/>
    </source>
</evidence>
<keyword evidence="2 6" id="KW-0489">Methyltransferase</keyword>
<feature type="region of interest" description="Disordered" evidence="7">
    <location>
        <begin position="1"/>
        <end position="24"/>
    </location>
</feature>
<keyword evidence="10" id="KW-1185">Reference proteome</keyword>
<dbReference type="InterPro" id="IPR029063">
    <property type="entry name" value="SAM-dependent_MTases_sf"/>
</dbReference>
<proteinExistence type="predicted"/>
<dbReference type="EMBL" id="CH480815">
    <property type="protein sequence ID" value="EDW42249.1"/>
    <property type="molecule type" value="Genomic_DNA"/>
</dbReference>
<feature type="domain" description="Protein arginine N-methyltransferase" evidence="8">
    <location>
        <begin position="268"/>
        <end position="429"/>
    </location>
</feature>
<reference evidence="9 10" key="1">
    <citation type="journal article" date="2007" name="Nature">
        <title>Evolution of genes and genomes on the Drosophila phylogeny.</title>
        <authorList>
            <consortium name="Drosophila 12 Genomes Consortium"/>
            <person name="Clark A.G."/>
            <person name="Eisen M.B."/>
            <person name="Smith D.R."/>
            <person name="Bergman C.M."/>
            <person name="Oliver B."/>
            <person name="Markow T.A."/>
            <person name="Kaufman T.C."/>
            <person name="Kellis M."/>
            <person name="Gelbart W."/>
            <person name="Iyer V.N."/>
            <person name="Pollard D.A."/>
            <person name="Sackton T.B."/>
            <person name="Larracuente A.M."/>
            <person name="Singh N.D."/>
            <person name="Abad J.P."/>
            <person name="Abt D.N."/>
            <person name="Adryan B."/>
            <person name="Aguade M."/>
            <person name="Akashi H."/>
            <person name="Anderson W.W."/>
            <person name="Aquadro C.F."/>
            <person name="Ardell D.H."/>
            <person name="Arguello R."/>
            <person name="Artieri C.G."/>
            <person name="Barbash D.A."/>
            <person name="Barker D."/>
            <person name="Barsanti P."/>
            <person name="Batterham P."/>
            <person name="Batzoglou S."/>
            <person name="Begun D."/>
            <person name="Bhutkar A."/>
            <person name="Blanco E."/>
            <person name="Bosak S.A."/>
            <person name="Bradley R.K."/>
            <person name="Brand A.D."/>
            <person name="Brent M.R."/>
            <person name="Brooks A.N."/>
            <person name="Brown R.H."/>
            <person name="Butlin R.K."/>
            <person name="Caggese C."/>
            <person name="Calvi B.R."/>
            <person name="Bernardo de Carvalho A."/>
            <person name="Caspi A."/>
            <person name="Castrezana S."/>
            <person name="Celniker S.E."/>
            <person name="Chang J.L."/>
            <person name="Chapple C."/>
            <person name="Chatterji S."/>
            <person name="Chinwalla A."/>
            <person name="Civetta A."/>
            <person name="Clifton S.W."/>
            <person name="Comeron J.M."/>
            <person name="Costello J.C."/>
            <person name="Coyne J.A."/>
            <person name="Daub J."/>
            <person name="David R.G."/>
            <person name="Delcher A.L."/>
            <person name="Delehaunty K."/>
            <person name="Do C.B."/>
            <person name="Ebling H."/>
            <person name="Edwards K."/>
            <person name="Eickbush T."/>
            <person name="Evans J.D."/>
            <person name="Filipski A."/>
            <person name="Findeiss S."/>
            <person name="Freyhult E."/>
            <person name="Fulton L."/>
            <person name="Fulton R."/>
            <person name="Garcia A.C."/>
            <person name="Gardiner A."/>
            <person name="Garfield D.A."/>
            <person name="Garvin B.E."/>
            <person name="Gibson G."/>
            <person name="Gilbert D."/>
            <person name="Gnerre S."/>
            <person name="Godfrey J."/>
            <person name="Good R."/>
            <person name="Gotea V."/>
            <person name="Gravely B."/>
            <person name="Greenberg A.J."/>
            <person name="Griffiths-Jones S."/>
            <person name="Gross S."/>
            <person name="Guigo R."/>
            <person name="Gustafson E.A."/>
            <person name="Haerty W."/>
            <person name="Hahn M.W."/>
            <person name="Halligan D.L."/>
            <person name="Halpern A.L."/>
            <person name="Halter G.M."/>
            <person name="Han M.V."/>
            <person name="Heger A."/>
            <person name="Hillier L."/>
            <person name="Hinrichs A.S."/>
            <person name="Holmes I."/>
            <person name="Hoskins R.A."/>
            <person name="Hubisz M.J."/>
            <person name="Hultmark D."/>
            <person name="Huntley M.A."/>
            <person name="Jaffe D.B."/>
            <person name="Jagadeeshan S."/>
            <person name="Jeck W.R."/>
            <person name="Johnson J."/>
            <person name="Jones C.D."/>
            <person name="Jordan W.C."/>
            <person name="Karpen G.H."/>
            <person name="Kataoka E."/>
            <person name="Keightley P.D."/>
            <person name="Kheradpour P."/>
            <person name="Kirkness E.F."/>
            <person name="Koerich L.B."/>
            <person name="Kristiansen K."/>
            <person name="Kudrna D."/>
            <person name="Kulathinal R.J."/>
            <person name="Kumar S."/>
            <person name="Kwok R."/>
            <person name="Lander E."/>
            <person name="Langley C.H."/>
            <person name="Lapoint R."/>
            <person name="Lazzaro B.P."/>
            <person name="Lee S.J."/>
            <person name="Levesque L."/>
            <person name="Li R."/>
            <person name="Lin C.F."/>
            <person name="Lin M.F."/>
            <person name="Lindblad-Toh K."/>
            <person name="Llopart A."/>
            <person name="Long M."/>
            <person name="Low L."/>
            <person name="Lozovsky E."/>
            <person name="Lu J."/>
            <person name="Luo M."/>
            <person name="Machado C.A."/>
            <person name="Makalowski W."/>
            <person name="Marzo M."/>
            <person name="Matsuda M."/>
            <person name="Matzkin L."/>
            <person name="McAllister B."/>
            <person name="McBride C.S."/>
            <person name="McKernan B."/>
            <person name="McKernan K."/>
            <person name="Mendez-Lago M."/>
            <person name="Minx P."/>
            <person name="Mollenhauer M.U."/>
            <person name="Montooth K."/>
            <person name="Mount S.M."/>
            <person name="Mu X."/>
            <person name="Myers E."/>
            <person name="Negre B."/>
            <person name="Newfeld S."/>
            <person name="Nielsen R."/>
            <person name="Noor M.A."/>
            <person name="O'Grady P."/>
            <person name="Pachter L."/>
            <person name="Papaceit M."/>
            <person name="Parisi M.J."/>
            <person name="Parisi M."/>
            <person name="Parts L."/>
            <person name="Pedersen J.S."/>
            <person name="Pesole G."/>
            <person name="Phillippy A.M."/>
            <person name="Ponting C.P."/>
            <person name="Pop M."/>
            <person name="Porcelli D."/>
            <person name="Powell J.R."/>
            <person name="Prohaska S."/>
            <person name="Pruitt K."/>
            <person name="Puig M."/>
            <person name="Quesneville H."/>
            <person name="Ram K.R."/>
            <person name="Rand D."/>
            <person name="Rasmussen M.D."/>
            <person name="Reed L.K."/>
            <person name="Reenan R."/>
            <person name="Reily A."/>
            <person name="Remington K.A."/>
            <person name="Rieger T.T."/>
            <person name="Ritchie M.G."/>
            <person name="Robin C."/>
            <person name="Rogers Y.H."/>
            <person name="Rohde C."/>
            <person name="Rozas J."/>
            <person name="Rubenfield M.J."/>
            <person name="Ruiz A."/>
            <person name="Russo S."/>
            <person name="Salzberg S.L."/>
            <person name="Sanchez-Gracia A."/>
            <person name="Saranga D.J."/>
            <person name="Sato H."/>
            <person name="Schaeffer S.W."/>
            <person name="Schatz M.C."/>
            <person name="Schlenke T."/>
            <person name="Schwartz R."/>
            <person name="Segarra C."/>
            <person name="Singh R.S."/>
            <person name="Sirot L."/>
            <person name="Sirota M."/>
            <person name="Sisneros N.B."/>
            <person name="Smith C.D."/>
            <person name="Smith T.F."/>
            <person name="Spieth J."/>
            <person name="Stage D.E."/>
            <person name="Stark A."/>
            <person name="Stephan W."/>
            <person name="Strausberg R.L."/>
            <person name="Strempel S."/>
            <person name="Sturgill D."/>
            <person name="Sutton G."/>
            <person name="Sutton G.G."/>
            <person name="Tao W."/>
            <person name="Teichmann S."/>
            <person name="Tobari Y.N."/>
            <person name="Tomimura Y."/>
            <person name="Tsolas J.M."/>
            <person name="Valente V.L."/>
            <person name="Venter E."/>
            <person name="Venter J.C."/>
            <person name="Vicario S."/>
            <person name="Vieira F.G."/>
            <person name="Vilella A.J."/>
            <person name="Villasante A."/>
            <person name="Walenz B."/>
            <person name="Wang J."/>
            <person name="Wasserman M."/>
            <person name="Watts T."/>
            <person name="Wilson D."/>
            <person name="Wilson R.K."/>
            <person name="Wing R.A."/>
            <person name="Wolfner M.F."/>
            <person name="Wong A."/>
            <person name="Wong G.K."/>
            <person name="Wu C.I."/>
            <person name="Wu G."/>
            <person name="Yamamoto D."/>
            <person name="Yang H.P."/>
            <person name="Yang S.P."/>
            <person name="Yorke J.A."/>
            <person name="Yoshida K."/>
            <person name="Zdobnov E."/>
            <person name="Zhang P."/>
            <person name="Zhang Y."/>
            <person name="Zimin A.V."/>
            <person name="Baldwin J."/>
            <person name="Abdouelleil A."/>
            <person name="Abdulkadir J."/>
            <person name="Abebe A."/>
            <person name="Abera B."/>
            <person name="Abreu J."/>
            <person name="Acer S.C."/>
            <person name="Aftuck L."/>
            <person name="Alexander A."/>
            <person name="An P."/>
            <person name="Anderson E."/>
            <person name="Anderson S."/>
            <person name="Arachi H."/>
            <person name="Azer M."/>
            <person name="Bachantsang P."/>
            <person name="Barry A."/>
            <person name="Bayul T."/>
            <person name="Berlin A."/>
            <person name="Bessette D."/>
            <person name="Bloom T."/>
            <person name="Blye J."/>
            <person name="Boguslavskiy L."/>
            <person name="Bonnet C."/>
            <person name="Boukhgalter B."/>
            <person name="Bourzgui I."/>
            <person name="Brown A."/>
            <person name="Cahill P."/>
            <person name="Channer S."/>
            <person name="Cheshatsang Y."/>
            <person name="Chuda L."/>
            <person name="Citroen M."/>
            <person name="Collymore A."/>
            <person name="Cooke P."/>
            <person name="Costello M."/>
            <person name="D'Aco K."/>
            <person name="Daza R."/>
            <person name="De Haan G."/>
            <person name="DeGray S."/>
            <person name="DeMaso C."/>
            <person name="Dhargay N."/>
            <person name="Dooley K."/>
            <person name="Dooley E."/>
            <person name="Doricent M."/>
            <person name="Dorje P."/>
            <person name="Dorjee K."/>
            <person name="Dupes A."/>
            <person name="Elong R."/>
            <person name="Falk J."/>
            <person name="Farina A."/>
            <person name="Faro S."/>
            <person name="Ferguson D."/>
            <person name="Fisher S."/>
            <person name="Foley C.D."/>
            <person name="Franke A."/>
            <person name="Friedrich D."/>
            <person name="Gadbois L."/>
            <person name="Gearin G."/>
            <person name="Gearin C.R."/>
            <person name="Giannoukos G."/>
            <person name="Goode T."/>
            <person name="Graham J."/>
            <person name="Grandbois E."/>
            <person name="Grewal S."/>
            <person name="Gyaltsen K."/>
            <person name="Hafez N."/>
            <person name="Hagos B."/>
            <person name="Hall J."/>
            <person name="Henson C."/>
            <person name="Hollinger A."/>
            <person name="Honan T."/>
            <person name="Huard M.D."/>
            <person name="Hughes L."/>
            <person name="Hurhula B."/>
            <person name="Husby M.E."/>
            <person name="Kamat A."/>
            <person name="Kanga B."/>
            <person name="Kashin S."/>
            <person name="Khazanovich D."/>
            <person name="Kisner P."/>
            <person name="Lance K."/>
            <person name="Lara M."/>
            <person name="Lee W."/>
            <person name="Lennon N."/>
            <person name="Letendre F."/>
            <person name="LeVine R."/>
            <person name="Lipovsky A."/>
            <person name="Liu X."/>
            <person name="Liu J."/>
            <person name="Liu S."/>
            <person name="Lokyitsang T."/>
            <person name="Lokyitsang Y."/>
            <person name="Lubonja R."/>
            <person name="Lui A."/>
            <person name="MacDonald P."/>
            <person name="Magnisalis V."/>
            <person name="Maru K."/>
            <person name="Matthews C."/>
            <person name="McCusker W."/>
            <person name="McDonough S."/>
            <person name="Mehta T."/>
            <person name="Meldrim J."/>
            <person name="Meneus L."/>
            <person name="Mihai O."/>
            <person name="Mihalev A."/>
            <person name="Mihova T."/>
            <person name="Mittelman R."/>
            <person name="Mlenga V."/>
            <person name="Montmayeur A."/>
            <person name="Mulrain L."/>
            <person name="Navidi A."/>
            <person name="Naylor J."/>
            <person name="Negash T."/>
            <person name="Nguyen T."/>
            <person name="Nguyen N."/>
            <person name="Nicol R."/>
            <person name="Norbu C."/>
            <person name="Norbu N."/>
            <person name="Novod N."/>
            <person name="O'Neill B."/>
            <person name="Osman S."/>
            <person name="Markiewicz E."/>
            <person name="Oyono O.L."/>
            <person name="Patti C."/>
            <person name="Phunkhang P."/>
            <person name="Pierre F."/>
            <person name="Priest M."/>
            <person name="Raghuraman S."/>
            <person name="Rege F."/>
            <person name="Reyes R."/>
            <person name="Rise C."/>
            <person name="Rogov P."/>
            <person name="Ross K."/>
            <person name="Ryan E."/>
            <person name="Settipalli S."/>
            <person name="Shea T."/>
            <person name="Sherpa N."/>
            <person name="Shi L."/>
            <person name="Shih D."/>
            <person name="Sparrow T."/>
            <person name="Spaulding J."/>
            <person name="Stalker J."/>
            <person name="Stange-Thomann N."/>
            <person name="Stavropoulos S."/>
            <person name="Stone C."/>
            <person name="Strader C."/>
            <person name="Tesfaye S."/>
            <person name="Thomson T."/>
            <person name="Thoulutsang Y."/>
            <person name="Thoulutsang D."/>
            <person name="Topham K."/>
            <person name="Topping I."/>
            <person name="Tsamla T."/>
            <person name="Vassiliev H."/>
            <person name="Vo A."/>
            <person name="Wangchuk T."/>
            <person name="Wangdi T."/>
            <person name="Weiand M."/>
            <person name="Wilkinson J."/>
            <person name="Wilson A."/>
            <person name="Yadav S."/>
            <person name="Young G."/>
            <person name="Yu Q."/>
            <person name="Zembek L."/>
            <person name="Zhong D."/>
            <person name="Zimmer A."/>
            <person name="Zwirko Z."/>
            <person name="Jaffe D.B."/>
            <person name="Alvarez P."/>
            <person name="Brockman W."/>
            <person name="Butler J."/>
            <person name="Chin C."/>
            <person name="Gnerre S."/>
            <person name="Grabherr M."/>
            <person name="Kleber M."/>
            <person name="Mauceli E."/>
            <person name="MacCallum I."/>
        </authorList>
    </citation>
    <scope>NUCLEOTIDE SEQUENCE [LARGE SCALE GENOMIC DNA]</scope>
    <source>
        <strain evidence="10">Rob3c / Tucson 14021-0248.25</strain>
    </source>
</reference>
<evidence type="ECO:0000256" key="5">
    <source>
        <dbReference type="ARBA" id="ARBA00049303"/>
    </source>
</evidence>
<evidence type="ECO:0000256" key="4">
    <source>
        <dbReference type="ARBA" id="ARBA00022691"/>
    </source>
</evidence>
<dbReference type="SUPFAM" id="SSF53335">
    <property type="entry name" value="S-adenosyl-L-methionine-dependent methyltransferases"/>
    <property type="match status" value="1"/>
</dbReference>
<dbReference type="GO" id="GO:0005634">
    <property type="term" value="C:nucleus"/>
    <property type="evidence" value="ECO:0007669"/>
    <property type="project" value="TreeGrafter"/>
</dbReference>